<dbReference type="PANTHER" id="PTHR43053">
    <property type="entry name" value="GLYCOSIDASE FAMILY 31"/>
    <property type="match status" value="1"/>
</dbReference>
<organism evidence="7">
    <name type="scientific">uncultured bacterium Contigcl_1565</name>
    <dbReference type="NCBI Taxonomy" id="1393654"/>
    <lineage>
        <taxon>Bacteria</taxon>
        <taxon>environmental samples</taxon>
    </lineage>
</organism>
<comment type="similarity">
    <text evidence="1 4">Belongs to the glycosyl hydrolase 31 family.</text>
</comment>
<dbReference type="EMBL" id="KC246862">
    <property type="protein sequence ID" value="AHF26005.1"/>
    <property type="molecule type" value="Genomic_DNA"/>
</dbReference>
<evidence type="ECO:0000259" key="6">
    <source>
        <dbReference type="Pfam" id="PF21365"/>
    </source>
</evidence>
<dbReference type="SUPFAM" id="SSF51445">
    <property type="entry name" value="(Trans)glycosidases"/>
    <property type="match status" value="1"/>
</dbReference>
<dbReference type="SUPFAM" id="SSF74650">
    <property type="entry name" value="Galactose mutarotase-like"/>
    <property type="match status" value="1"/>
</dbReference>
<dbReference type="CDD" id="cd14752">
    <property type="entry name" value="GH31_N"/>
    <property type="match status" value="1"/>
</dbReference>
<keyword evidence="3 4" id="KW-0326">Glycosidase</keyword>
<evidence type="ECO:0000259" key="5">
    <source>
        <dbReference type="Pfam" id="PF01055"/>
    </source>
</evidence>
<dbReference type="InterPro" id="IPR048395">
    <property type="entry name" value="Glyco_hydro_31_C"/>
</dbReference>
<dbReference type="Gene3D" id="3.20.20.80">
    <property type="entry name" value="Glycosidases"/>
    <property type="match status" value="1"/>
</dbReference>
<proteinExistence type="inferred from homology"/>
<dbReference type="SUPFAM" id="SSF51011">
    <property type="entry name" value="Glycosyl hydrolase domain"/>
    <property type="match status" value="1"/>
</dbReference>
<dbReference type="InterPro" id="IPR013780">
    <property type="entry name" value="Glyco_hydro_b"/>
</dbReference>
<evidence type="ECO:0000256" key="1">
    <source>
        <dbReference type="ARBA" id="ARBA00007806"/>
    </source>
</evidence>
<name>W0FSF9_9BACT</name>
<dbReference type="InterPro" id="IPR050985">
    <property type="entry name" value="Alpha-glycosidase_related"/>
</dbReference>
<dbReference type="SUPFAM" id="SSF117125">
    <property type="entry name" value="Putative glucosidase YicI, C-terminal domain"/>
    <property type="match status" value="1"/>
</dbReference>
<dbReference type="Pfam" id="PF01055">
    <property type="entry name" value="Glyco_hydro_31_2nd"/>
    <property type="match status" value="1"/>
</dbReference>
<protein>
    <submittedName>
        <fullName evidence="7">Alpha-xylosidase</fullName>
    </submittedName>
</protein>
<dbReference type="Gene3D" id="2.60.40.1760">
    <property type="entry name" value="glycosyl hydrolase (family 31)"/>
    <property type="match status" value="1"/>
</dbReference>
<evidence type="ECO:0000256" key="4">
    <source>
        <dbReference type="RuleBase" id="RU361185"/>
    </source>
</evidence>
<keyword evidence="2 4" id="KW-0378">Hydrolase</keyword>
<feature type="domain" description="Glycosyl hydrolase family 31 C-terminal" evidence="6">
    <location>
        <begin position="576"/>
        <end position="661"/>
    </location>
</feature>
<dbReference type="InterPro" id="IPR011013">
    <property type="entry name" value="Gal_mutarotase_sf_dom"/>
</dbReference>
<dbReference type="GO" id="GO:0005975">
    <property type="term" value="P:carbohydrate metabolic process"/>
    <property type="evidence" value="ECO:0007669"/>
    <property type="project" value="InterPro"/>
</dbReference>
<dbReference type="InterPro" id="IPR000322">
    <property type="entry name" value="Glyco_hydro_31_TIM"/>
</dbReference>
<accession>W0FSF9</accession>
<dbReference type="AlphaFoldDB" id="W0FSF9"/>
<evidence type="ECO:0000313" key="7">
    <source>
        <dbReference type="EMBL" id="AHF26005.1"/>
    </source>
</evidence>
<evidence type="ECO:0000256" key="3">
    <source>
        <dbReference type="ARBA" id="ARBA00023295"/>
    </source>
</evidence>
<feature type="domain" description="Glycoside hydrolase family 31 TIM barrel" evidence="5">
    <location>
        <begin position="272"/>
        <end position="567"/>
    </location>
</feature>
<dbReference type="GO" id="GO:0004553">
    <property type="term" value="F:hydrolase activity, hydrolyzing O-glycosyl compounds"/>
    <property type="evidence" value="ECO:0007669"/>
    <property type="project" value="InterPro"/>
</dbReference>
<dbReference type="GO" id="GO:0030246">
    <property type="term" value="F:carbohydrate binding"/>
    <property type="evidence" value="ECO:0007669"/>
    <property type="project" value="InterPro"/>
</dbReference>
<reference evidence="7" key="1">
    <citation type="journal article" date="2013" name="PLoS ONE">
        <title>Metagenomic insights into the carbohydrate-active enzymes carried by the microorganisms adhering to solid digesta in the rumen of cows.</title>
        <authorList>
            <person name="Wang L."/>
            <person name="Hatem A."/>
            <person name="Catalyurek U.V."/>
            <person name="Morrison M."/>
            <person name="Yu Z."/>
        </authorList>
    </citation>
    <scope>NUCLEOTIDE SEQUENCE</scope>
</reference>
<dbReference type="Gene3D" id="2.60.40.1180">
    <property type="entry name" value="Golgi alpha-mannosidase II"/>
    <property type="match status" value="2"/>
</dbReference>
<dbReference type="PANTHER" id="PTHR43053:SF4">
    <property type="entry name" value="MYOGENESIS-REGULATING GLYCOSIDASE"/>
    <property type="match status" value="1"/>
</dbReference>
<evidence type="ECO:0000256" key="2">
    <source>
        <dbReference type="ARBA" id="ARBA00022801"/>
    </source>
</evidence>
<dbReference type="InterPro" id="IPR017853">
    <property type="entry name" value="GH"/>
</dbReference>
<dbReference type="Pfam" id="PF21365">
    <property type="entry name" value="Glyco_hydro_31_3rd"/>
    <property type="match status" value="1"/>
</dbReference>
<sequence length="767" mass="82594">MEQSVTKYPFGIKNVSFTENVLTVSMGTQQAAKSLSQLPMTMQGAGNITLMMSSPANNVIKVVVRSHKKKDKADGSFIKTRDSGSGQISETDDYISFKSGLTEARISKTAVPQITYYFGDNVIASHSAVPGGIYVKESFDRRKDQFRTGAVLNVQAGERFMGFGGGVSTIANGRKIETDPALSSPGKTNTPFFVSSANYGIFVNSIGNVSFDCASEGNGLIFEAAGSSIEFELFAGASVAEIINSFTGFMGRVGHVSATSICTSFVMQDDFTVSQDDVIESIRNMSDAGLSISELWLGRSYLPAGAPAGFEWDSKRFPEAASFCRTVHDLGIRLGATVTPYIFEEDDLFDELTDNNYFMKDARGNTVIIDTQEGSVALIDMTNIAARNWFSMKVGELIDSGIDMVEGSFDFNLIGNIGIGGQNNGKEDGFNSVFVSEFNGAIKDASSRAKGKEVSFMLADIVSTGDLSVAYRNISPSSSEISLGGMSAAISNALSYGLSGFTLSNIDVPYVTDMTLFRRWLQVALLAPHARIMCNLKGMPSNLPQEAFEQIKLFSEMRTSLSPYIYSSVMEASMYGNPALRTMAYEFPSDALAAFAQDQFMVGSSILVAPLTSSAASVRFYVPAGEWTNIFTRETLSGPRFASRKEEPGSFPVYVRPNSIITTLSNPDSRSSGHSFLDNITFTCFAPVDGKVAACEVFDDKGKASGVINVLKEGNKITVKTDGFGRNKRIALTGITNVVSVSESIPEPESWGTSVDFSGNELIITLG</sequence>